<dbReference type="GO" id="GO:0005615">
    <property type="term" value="C:extracellular space"/>
    <property type="evidence" value="ECO:0007669"/>
    <property type="project" value="TreeGrafter"/>
</dbReference>
<dbReference type="InterPro" id="IPR050780">
    <property type="entry name" value="Mucin_vWF_Thrombospondin_sf"/>
</dbReference>
<evidence type="ECO:0000256" key="3">
    <source>
        <dbReference type="ARBA" id="ARBA00022737"/>
    </source>
</evidence>
<feature type="disulfide bond" evidence="6">
    <location>
        <begin position="2153"/>
        <end position="2207"/>
    </location>
</feature>
<dbReference type="InterPro" id="IPR002919">
    <property type="entry name" value="TIL_dom"/>
</dbReference>
<dbReference type="SMART" id="SM00041">
    <property type="entry name" value="CT"/>
    <property type="match status" value="1"/>
</dbReference>
<feature type="region of interest" description="Disordered" evidence="7">
    <location>
        <begin position="1353"/>
        <end position="1382"/>
    </location>
</feature>
<dbReference type="PROSITE" id="PS01208">
    <property type="entry name" value="VWFC_1"/>
    <property type="match status" value="2"/>
</dbReference>
<keyword evidence="2" id="KW-0964">Secreted</keyword>
<feature type="compositionally biased region" description="Low complexity" evidence="7">
    <location>
        <begin position="1442"/>
        <end position="1454"/>
    </location>
</feature>
<dbReference type="Pfam" id="PF08742">
    <property type="entry name" value="C8"/>
    <property type="match status" value="4"/>
</dbReference>
<dbReference type="Gene3D" id="2.10.25.10">
    <property type="entry name" value="Laminin"/>
    <property type="match status" value="4"/>
</dbReference>
<dbReference type="PROSITE" id="PS01225">
    <property type="entry name" value="CTCK_2"/>
    <property type="match status" value="1"/>
</dbReference>
<name>A0A974D2S3_XENLA</name>
<dbReference type="Proteomes" id="UP000694892">
    <property type="component" value="Chromosome 4L"/>
</dbReference>
<feature type="domain" description="VWFD" evidence="11">
    <location>
        <begin position="385"/>
        <end position="563"/>
    </location>
</feature>
<feature type="domain" description="CTCK" evidence="9">
    <location>
        <begin position="2121"/>
        <end position="2215"/>
    </location>
</feature>
<evidence type="ECO:0000259" key="11">
    <source>
        <dbReference type="PROSITE" id="PS51233"/>
    </source>
</evidence>
<dbReference type="SMART" id="SM00215">
    <property type="entry name" value="VWC_out"/>
    <property type="match status" value="1"/>
</dbReference>
<dbReference type="CDD" id="cd19941">
    <property type="entry name" value="TIL"/>
    <property type="match status" value="2"/>
</dbReference>
<comment type="caution">
    <text evidence="6">Lacks conserved residue(s) required for the propagation of feature annotation.</text>
</comment>
<gene>
    <name evidence="12" type="ORF">XELAEV_18022086mg</name>
</gene>
<evidence type="ECO:0008006" key="14">
    <source>
        <dbReference type="Google" id="ProtNLM"/>
    </source>
</evidence>
<evidence type="ECO:0000259" key="10">
    <source>
        <dbReference type="PROSITE" id="PS50184"/>
    </source>
</evidence>
<dbReference type="SMART" id="SM00216">
    <property type="entry name" value="VWD"/>
    <property type="match status" value="4"/>
</dbReference>
<dbReference type="Pfam" id="PF25962">
    <property type="entry name" value="TIL_OTOGL_Mucin"/>
    <property type="match status" value="1"/>
</dbReference>
<reference evidence="13" key="1">
    <citation type="journal article" date="2016" name="Nature">
        <title>Genome evolution in the allotetraploid frog Xenopus laevis.</title>
        <authorList>
            <person name="Session A.M."/>
            <person name="Uno Y."/>
            <person name="Kwon T."/>
            <person name="Chapman J.A."/>
            <person name="Toyoda A."/>
            <person name="Takahashi S."/>
            <person name="Fukui A."/>
            <person name="Hikosaka A."/>
            <person name="Suzuki A."/>
            <person name="Kondo M."/>
            <person name="van Heeringen S.J."/>
            <person name="Quigley I."/>
            <person name="Heinz S."/>
            <person name="Ogino H."/>
            <person name="Ochi H."/>
            <person name="Hellsten U."/>
            <person name="Lyons J.B."/>
            <person name="Simakov O."/>
            <person name="Putnam N."/>
            <person name="Stites J."/>
            <person name="Kuroki Y."/>
            <person name="Tanaka T."/>
            <person name="Michiue T."/>
            <person name="Watanabe M."/>
            <person name="Bogdanovic O."/>
            <person name="Lister R."/>
            <person name="Georgiou G."/>
            <person name="Paranjpe S.S."/>
            <person name="van Kruijsbergen I."/>
            <person name="Shu S."/>
            <person name="Carlson J."/>
            <person name="Kinoshita T."/>
            <person name="Ohta Y."/>
            <person name="Mawaribuchi S."/>
            <person name="Jenkins J."/>
            <person name="Grimwood J."/>
            <person name="Schmutz J."/>
            <person name="Mitros T."/>
            <person name="Mozaffari S.V."/>
            <person name="Suzuki Y."/>
            <person name="Haramoto Y."/>
            <person name="Yamamoto T.S."/>
            <person name="Takagi C."/>
            <person name="Heald R."/>
            <person name="Miller K."/>
            <person name="Haudenschild C."/>
            <person name="Kitzman J."/>
            <person name="Nakayama T."/>
            <person name="Izutsu Y."/>
            <person name="Robert J."/>
            <person name="Fortriede J."/>
            <person name="Burns K."/>
            <person name="Lotay V."/>
            <person name="Karimi K."/>
            <person name="Yasuoka Y."/>
            <person name="Dichmann D.S."/>
            <person name="Flajnik M.F."/>
            <person name="Houston D.W."/>
            <person name="Shendure J."/>
            <person name="DuPasquier L."/>
            <person name="Vize P.D."/>
            <person name="Zorn A.M."/>
            <person name="Ito M."/>
            <person name="Marcotte E.M."/>
            <person name="Wallingford J.B."/>
            <person name="Ito Y."/>
            <person name="Asashima M."/>
            <person name="Ueno N."/>
            <person name="Matsuda Y."/>
            <person name="Veenstra G.J."/>
            <person name="Fujiyama A."/>
            <person name="Harland R.M."/>
            <person name="Taira M."/>
            <person name="Rokhsar D.S."/>
        </authorList>
    </citation>
    <scope>NUCLEOTIDE SEQUENCE [LARGE SCALE GENOMIC DNA]</scope>
    <source>
        <strain evidence="13">J</strain>
    </source>
</reference>
<dbReference type="SMART" id="SM00214">
    <property type="entry name" value="VWC"/>
    <property type="match status" value="3"/>
</dbReference>
<evidence type="ECO:0000256" key="5">
    <source>
        <dbReference type="ARBA" id="ARBA00023180"/>
    </source>
</evidence>
<dbReference type="InterPro" id="IPR001007">
    <property type="entry name" value="VWF_dom"/>
</dbReference>
<feature type="region of interest" description="Disordered" evidence="7">
    <location>
        <begin position="1442"/>
        <end position="1517"/>
    </location>
</feature>
<dbReference type="FunFam" id="2.10.25.10:FF:000674">
    <property type="entry name" value="Mucin-2"/>
    <property type="match status" value="1"/>
</dbReference>
<dbReference type="EMBL" id="CM004472">
    <property type="protein sequence ID" value="OCT83947.1"/>
    <property type="molecule type" value="Genomic_DNA"/>
</dbReference>
<sequence length="2221" mass="246074">MGHQLTIHWVLLLVFTLACSSQNVKVQQVYHVNNVCSTWGNYLFKTFDGDIYRYDGYCTYNLVSACHGETPFHVHITRQSSGSRAFINKILATVSGVTVQMKRDYMATSELVVDNNPITLPYYSAAIKILQSNDYIKLLTNIGLTVIWNQDDAVTVELESRFMNNTCGLCGDYNGYLYDGSKEEEWHPEEFLIDYEVNDPEDPCEPRHHWRILSDCSDYRSFCEEKLNNSAFSDCHSILDTEGFIEACMLDLCVCEEGCDCSTVAEYSRQCLHAGGRPGNWRSDEFCPKNCSGDMIYQESGSPCVLTCSHLNTQSLCVEHNMDGCFCPEGTVQYDYNSTTCVSVEECPCKYQDNMYESGETVDMGCQKCQCFSGRWSCAKDDYNAICSIEGGAHFTTFYQKQYTFHGDCNYVLFKESDDQSRLILGDLTPCTNQRTETCLNNIKFIDEMQNAFTFRINDAVEVLLNDQPLFLPYITKNVTIIYPTASSIIVQSFLDLQMQIQLSPKVQLYIYFKGEDMSSIKGLCSDFISSGGLLETASSFADSWKNSLNCKDQPHIFEDPCSSSIENKIFAEEWCGNLKNEDSTFSKCHSTVDPKIYYERCVYDSCSCPKSEPCMCAAISSYVKACADNCIILSDWRPSVCDMDSTQCPPSQIYLYNITTYQPTCRSLGEDSSVPDMEFYAVEGCGCPLGEYLDEKHLCVQISECSCFYKGQTYPASSTFQYYGDSCTCEAGHVKCSDNTCPEGMFYFDCSKMEDQTAYVQRSCRTQNLQTECVSGCVCPDGLLDNGQGQCVPQDECPCVYQNSLYKHGDQIGVDCNKCSRTVRKLCRCSRTAFANTSAAVRYIPSGHYATFDNRLYDFEGNCEYILAQDYCDPNSKDGTFSVITENIPCGTTGVTCSKSIKVLLGSTTLYLADDHLHEIEGPSDNQITYLTHEVGIYIVIEANNGIILIWDKKTSIFIKLSPKFKGNVCGLCGNFDDKSSNDLLTSNMLEVSSVLEFGNSWKLKGNCPDVEKEIKACSQNPYRMAWAEKRCYHIKSEVFKDCHSKRCLVMCGELFYEERFTGTRRQVDPITFYEACVNDVCSCDTGGDCECFCTAVSVYAQECNKAGSCIHWRTPEICPIFCDYYNTEDECEWHYKPCGDDQMPTCHSIYKIYTNITHLEGCYPRCPPETPIFDEKEKKCVRKEECGCYVNKMLYPNNMKVPSDRSCEACVCTEEGKVECTYDSEGETISIEEQNGLCYEQTCINGTLDHKARLCLTPSVTPVSSSTEITATVAYTSTAIHPTTIKIPTTEHTTEAYGYGEETTTTKTSSLSTSSISPTTEHTTEAYGYGEETTTTSLFIPTPEVLTSITTETSSVSTSSISSTTEHTTEASGYDEETTTTTSVFVPTTEVLTSTTIETSSASTSIISSTKELTTEASGYDQETTTTTSVFIPTTEVLTSTTTVKSSASTRSISPTTEHTTDASGYGEETTSTSVFIPTTKVLTPATDISELPTTSKTERSTTPPHTTKTSEIVETSQLPTSTLFTTKPFSTTTSVSISPSTPGCCQYKGKQYSPGECSVYGDPHYETFDGTLYDYQGPCTYVLVEEIQKRNANFTIYVSNDNCGTKTSCPRRLITEFEDQRVEMKLEILVNGQPVGIPFIHDEFTISNNGEDKKLYINKLNATIIFNSNEEIVVKLPYKLFAGNTRGQCGTCTNNKADDCMLPDGTIVKDCVLMAGSWAVTDTSKPGCIVNKPTTAPKLATIPTKLTTTNPPCSSPLCNLLNSTVFQACHSKIDPSDFIKTCMFDNCFSDDALVKCSSLQRYARLCSEKGICIDWRKNAPACSLNCSSGKVYKACGPAEQQTCESNSVDASLSESSSQTVEGCFCPQDTTLFSLARDVCVKDCGCVGPDKKARKFGETFVFDCRSCICMEGGAGISCEPRQCPIVKNTCTEEGLYPVTQISATDRCCNETVCRCDLSLCPVSSLSCDLGFQLNTTYTDGQCCPKYTCVPKNVCVYYNAEYLPDTQFYENCTVCECLSSSLEVRCNPVKCAAQCDTGFEPQYNSSSCCPECIQTQCVLNINGSTLLIKPGESITRDCTTFSCPSSGVGFEIGVSDIICPPFDEDECRPENIQLSNDGCCKTCNKKNGCKLKTYLQNVTSENCQAQVLMTRCEGLCETYSMYSSAANEISHTCNCCRDTETSIKSTTLLCQDGNQISYMYTGIDQCGCMGTVCGLPKTQP</sequence>
<dbReference type="GO" id="GO:0031012">
    <property type="term" value="C:extracellular matrix"/>
    <property type="evidence" value="ECO:0007669"/>
    <property type="project" value="TreeGrafter"/>
</dbReference>
<evidence type="ECO:0000259" key="9">
    <source>
        <dbReference type="PROSITE" id="PS01225"/>
    </source>
</evidence>
<dbReference type="OMA" id="SWSTEIP"/>
<evidence type="ECO:0000256" key="4">
    <source>
        <dbReference type="ARBA" id="ARBA00023157"/>
    </source>
</evidence>
<dbReference type="InterPro" id="IPR036084">
    <property type="entry name" value="Ser_inhib-like_sf"/>
</dbReference>
<protein>
    <recommendedName>
        <fullName evidence="14">Mucin-2</fullName>
    </recommendedName>
</protein>
<evidence type="ECO:0000256" key="1">
    <source>
        <dbReference type="ARBA" id="ARBA00004613"/>
    </source>
</evidence>
<keyword evidence="8" id="KW-0732">Signal</keyword>
<evidence type="ECO:0000256" key="2">
    <source>
        <dbReference type="ARBA" id="ARBA00022525"/>
    </source>
</evidence>
<dbReference type="PANTHER" id="PTHR11339">
    <property type="entry name" value="EXTRACELLULAR MATRIX GLYCOPROTEIN RELATED"/>
    <property type="match status" value="1"/>
</dbReference>
<dbReference type="InterPro" id="IPR001846">
    <property type="entry name" value="VWF_type-D"/>
</dbReference>
<dbReference type="Pfam" id="PF01826">
    <property type="entry name" value="TIL"/>
    <property type="match status" value="1"/>
</dbReference>
<feature type="domain" description="VWFD" evidence="11">
    <location>
        <begin position="1558"/>
        <end position="1732"/>
    </location>
</feature>
<evidence type="ECO:0000313" key="13">
    <source>
        <dbReference type="Proteomes" id="UP000694892"/>
    </source>
</evidence>
<feature type="domain" description="VWFD" evidence="11">
    <location>
        <begin position="34"/>
        <end position="205"/>
    </location>
</feature>
<feature type="chain" id="PRO_5036685994" description="Mucin-2" evidence="8">
    <location>
        <begin position="22"/>
        <end position="2221"/>
    </location>
</feature>
<evidence type="ECO:0000256" key="6">
    <source>
        <dbReference type="PROSITE-ProRule" id="PRU00039"/>
    </source>
</evidence>
<dbReference type="PROSITE" id="PS51233">
    <property type="entry name" value="VWFD"/>
    <property type="match status" value="4"/>
</dbReference>
<evidence type="ECO:0000256" key="7">
    <source>
        <dbReference type="SAM" id="MobiDB-lite"/>
    </source>
</evidence>
<feature type="disulfide bond" evidence="6">
    <location>
        <begin position="2157"/>
        <end position="2209"/>
    </location>
</feature>
<feature type="domain" description="VWFC" evidence="10">
    <location>
        <begin position="1994"/>
        <end position="2054"/>
    </location>
</feature>
<feature type="compositionally biased region" description="Polar residues" evidence="7">
    <location>
        <begin position="1494"/>
        <end position="1517"/>
    </location>
</feature>
<feature type="compositionally biased region" description="Low complexity" evidence="7">
    <location>
        <begin position="1353"/>
        <end position="1374"/>
    </location>
</feature>
<dbReference type="InterPro" id="IPR058753">
    <property type="entry name" value="TIL_OTOGL_Mucin"/>
</dbReference>
<dbReference type="SMART" id="SM00832">
    <property type="entry name" value="C8"/>
    <property type="match status" value="4"/>
</dbReference>
<feature type="region of interest" description="Disordered" evidence="7">
    <location>
        <begin position="1302"/>
        <end position="1324"/>
    </location>
</feature>
<organism evidence="12 13">
    <name type="scientific">Xenopus laevis</name>
    <name type="common">African clawed frog</name>
    <dbReference type="NCBI Taxonomy" id="8355"/>
    <lineage>
        <taxon>Eukaryota</taxon>
        <taxon>Metazoa</taxon>
        <taxon>Chordata</taxon>
        <taxon>Craniata</taxon>
        <taxon>Vertebrata</taxon>
        <taxon>Euteleostomi</taxon>
        <taxon>Amphibia</taxon>
        <taxon>Batrachia</taxon>
        <taxon>Anura</taxon>
        <taxon>Pipoidea</taxon>
        <taxon>Pipidae</taxon>
        <taxon>Xenopodinae</taxon>
        <taxon>Xenopus</taxon>
        <taxon>Xenopus</taxon>
    </lineage>
</organism>
<feature type="domain" description="VWFD" evidence="11">
    <location>
        <begin position="840"/>
        <end position="1010"/>
    </location>
</feature>
<keyword evidence="5" id="KW-0325">Glycoprotein</keyword>
<evidence type="ECO:0000256" key="8">
    <source>
        <dbReference type="SAM" id="SignalP"/>
    </source>
</evidence>
<dbReference type="PROSITE" id="PS50184">
    <property type="entry name" value="VWFC_2"/>
    <property type="match status" value="2"/>
</dbReference>
<proteinExistence type="predicted"/>
<keyword evidence="3" id="KW-0677">Repeat</keyword>
<dbReference type="SUPFAM" id="SSF57567">
    <property type="entry name" value="Serine protease inhibitors"/>
    <property type="match status" value="4"/>
</dbReference>
<accession>A0A974D2S3</accession>
<dbReference type="PANTHER" id="PTHR11339:SF371">
    <property type="entry name" value="MUCIN-2"/>
    <property type="match status" value="1"/>
</dbReference>
<keyword evidence="4 6" id="KW-1015">Disulfide bond</keyword>
<dbReference type="PROSITE" id="PS01185">
    <property type="entry name" value="CTCK_1"/>
    <property type="match status" value="1"/>
</dbReference>
<feature type="signal peptide" evidence="8">
    <location>
        <begin position="1"/>
        <end position="21"/>
    </location>
</feature>
<comment type="subcellular location">
    <subcellularLocation>
        <location evidence="1">Secreted</location>
    </subcellularLocation>
</comment>
<evidence type="ECO:0000313" key="12">
    <source>
        <dbReference type="EMBL" id="OCT83947.1"/>
    </source>
</evidence>
<dbReference type="Pfam" id="PF00094">
    <property type="entry name" value="VWD"/>
    <property type="match status" value="4"/>
</dbReference>
<feature type="domain" description="VWFC" evidence="10">
    <location>
        <begin position="1888"/>
        <end position="1956"/>
    </location>
</feature>
<dbReference type="InterPro" id="IPR014853">
    <property type="entry name" value="VWF/SSPO/ZAN-like_Cys-rich_dom"/>
</dbReference>
<dbReference type="InterPro" id="IPR006207">
    <property type="entry name" value="Cys_knot_C"/>
</dbReference>